<gene>
    <name evidence="4" type="ORF">CWI84_02865</name>
</gene>
<dbReference type="AlphaFoldDB" id="A0A432ZTS6"/>
<dbReference type="InterPro" id="IPR029058">
    <property type="entry name" value="AB_hydrolase_fold"/>
</dbReference>
<dbReference type="Gene3D" id="3.40.50.1820">
    <property type="entry name" value="alpha/beta hydrolase"/>
    <property type="match status" value="1"/>
</dbReference>
<comment type="caution">
    <text evidence="4">The sequence shown here is derived from an EMBL/GenBank/DDBJ whole genome shotgun (WGS) entry which is preliminary data.</text>
</comment>
<feature type="domain" description="Phospholipase/carboxylesterase/thioesterase" evidence="3">
    <location>
        <begin position="10"/>
        <end position="217"/>
    </location>
</feature>
<dbReference type="InterPro" id="IPR050565">
    <property type="entry name" value="LYPA1-2/EST-like"/>
</dbReference>
<dbReference type="OrthoDB" id="9801763at2"/>
<evidence type="ECO:0000256" key="1">
    <source>
        <dbReference type="ARBA" id="ARBA00006499"/>
    </source>
</evidence>
<evidence type="ECO:0000256" key="2">
    <source>
        <dbReference type="ARBA" id="ARBA00022801"/>
    </source>
</evidence>
<name>A0A432ZTS6_9GAMM</name>
<accession>A0A432ZTS6</accession>
<comment type="similarity">
    <text evidence="1">Belongs to the AB hydrolase superfamily. AB hydrolase 2 family.</text>
</comment>
<keyword evidence="2" id="KW-0378">Hydrolase</keyword>
<dbReference type="Proteomes" id="UP000287996">
    <property type="component" value="Unassembled WGS sequence"/>
</dbReference>
<evidence type="ECO:0000313" key="4">
    <source>
        <dbReference type="EMBL" id="RUO81186.1"/>
    </source>
</evidence>
<dbReference type="RefSeq" id="WP_126841062.1">
    <property type="nucleotide sequence ID" value="NZ_PIQH01000002.1"/>
</dbReference>
<dbReference type="EMBL" id="PIQH01000002">
    <property type="protein sequence ID" value="RUO81186.1"/>
    <property type="molecule type" value="Genomic_DNA"/>
</dbReference>
<dbReference type="GO" id="GO:0016787">
    <property type="term" value="F:hydrolase activity"/>
    <property type="evidence" value="ECO:0007669"/>
    <property type="project" value="UniProtKB-KW"/>
</dbReference>
<protein>
    <submittedName>
        <fullName evidence="4">Carboxylesterase</fullName>
    </submittedName>
</protein>
<reference evidence="4 5" key="1">
    <citation type="journal article" date="2011" name="Front. Microbiol.">
        <title>Genomic signatures of strain selection and enhancement in Bacillus atrophaeus var. globigii, a historical biowarfare simulant.</title>
        <authorList>
            <person name="Gibbons H.S."/>
            <person name="Broomall S.M."/>
            <person name="McNew L.A."/>
            <person name="Daligault H."/>
            <person name="Chapman C."/>
            <person name="Bruce D."/>
            <person name="Karavis M."/>
            <person name="Krepps M."/>
            <person name="McGregor P.A."/>
            <person name="Hong C."/>
            <person name="Park K.H."/>
            <person name="Akmal A."/>
            <person name="Feldman A."/>
            <person name="Lin J.S."/>
            <person name="Chang W.E."/>
            <person name="Higgs B.W."/>
            <person name="Demirev P."/>
            <person name="Lindquist J."/>
            <person name="Liem A."/>
            <person name="Fochler E."/>
            <person name="Read T.D."/>
            <person name="Tapia R."/>
            <person name="Johnson S."/>
            <person name="Bishop-Lilly K.A."/>
            <person name="Detter C."/>
            <person name="Han C."/>
            <person name="Sozhamannan S."/>
            <person name="Rosenzweig C.N."/>
            <person name="Skowronski E.W."/>
        </authorList>
    </citation>
    <scope>NUCLEOTIDE SEQUENCE [LARGE SCALE GENOMIC DNA]</scope>
    <source>
        <strain evidence="4 5">CC-PW-9</strain>
    </source>
</reference>
<evidence type="ECO:0000259" key="3">
    <source>
        <dbReference type="Pfam" id="PF02230"/>
    </source>
</evidence>
<dbReference type="SUPFAM" id="SSF53474">
    <property type="entry name" value="alpha/beta-Hydrolases"/>
    <property type="match status" value="1"/>
</dbReference>
<keyword evidence="5" id="KW-1185">Reference proteome</keyword>
<dbReference type="Pfam" id="PF02230">
    <property type="entry name" value="Abhydrolase_2"/>
    <property type="match status" value="1"/>
</dbReference>
<organism evidence="4 5">
    <name type="scientific">Idiomarina tyrosinivorans</name>
    <dbReference type="NCBI Taxonomy" id="1445662"/>
    <lineage>
        <taxon>Bacteria</taxon>
        <taxon>Pseudomonadati</taxon>
        <taxon>Pseudomonadota</taxon>
        <taxon>Gammaproteobacteria</taxon>
        <taxon>Alteromonadales</taxon>
        <taxon>Idiomarinaceae</taxon>
        <taxon>Idiomarina</taxon>
    </lineage>
</organism>
<evidence type="ECO:0000313" key="5">
    <source>
        <dbReference type="Proteomes" id="UP000287996"/>
    </source>
</evidence>
<dbReference type="PANTHER" id="PTHR10655:SF17">
    <property type="entry name" value="LYSOPHOSPHOLIPASE-LIKE PROTEIN 1"/>
    <property type="match status" value="1"/>
</dbReference>
<sequence length="222" mass="24386">MTNTLRLQTQVKEPKNPADAVIIWLHGLGASSSDFADMPQHLALGEKANIRYILPDAPRLPVTVNGGMVMPAWYDIKAMSVEREIDTPQLEQSAAAVQQLVDEQIAQGIDSRRIIIAGFSQGGAVGYQAALSYPKPLAGLLAHSTYFATQNTVKAHPANAQLPILIQHGTQDPVVPEMLGQQARDALTARGYEVTYQTYPMPHSLCLEQVQDMEQWLLKRFA</sequence>
<proteinExistence type="inferred from homology"/>
<dbReference type="PANTHER" id="PTHR10655">
    <property type="entry name" value="LYSOPHOSPHOLIPASE-RELATED"/>
    <property type="match status" value="1"/>
</dbReference>
<dbReference type="InterPro" id="IPR003140">
    <property type="entry name" value="PLipase/COase/thioEstase"/>
</dbReference>